<organism evidence="3 4">
    <name type="scientific">Pseudaestuariivita atlantica</name>
    <dbReference type="NCBI Taxonomy" id="1317121"/>
    <lineage>
        <taxon>Bacteria</taxon>
        <taxon>Pseudomonadati</taxon>
        <taxon>Pseudomonadota</taxon>
        <taxon>Alphaproteobacteria</taxon>
        <taxon>Rhodobacterales</taxon>
        <taxon>Paracoccaceae</taxon>
        <taxon>Pseudaestuariivita</taxon>
    </lineage>
</organism>
<comment type="similarity">
    <text evidence="1 2">Belongs to the cytochrome P450 family.</text>
</comment>
<keyword evidence="2" id="KW-0349">Heme</keyword>
<keyword evidence="2" id="KW-0503">Monooxygenase</keyword>
<evidence type="ECO:0000313" key="4">
    <source>
        <dbReference type="Proteomes" id="UP000036938"/>
    </source>
</evidence>
<dbReference type="InterPro" id="IPR001128">
    <property type="entry name" value="Cyt_P450"/>
</dbReference>
<evidence type="ECO:0000256" key="2">
    <source>
        <dbReference type="RuleBase" id="RU000461"/>
    </source>
</evidence>
<keyword evidence="2" id="KW-0560">Oxidoreductase</keyword>
<protein>
    <recommendedName>
        <fullName evidence="5">Cytochrome P450</fullName>
    </recommendedName>
</protein>
<dbReference type="GO" id="GO:0004497">
    <property type="term" value="F:monooxygenase activity"/>
    <property type="evidence" value="ECO:0007669"/>
    <property type="project" value="UniProtKB-KW"/>
</dbReference>
<keyword evidence="2" id="KW-0479">Metal-binding</keyword>
<dbReference type="GO" id="GO:0020037">
    <property type="term" value="F:heme binding"/>
    <property type="evidence" value="ECO:0007669"/>
    <property type="project" value="InterPro"/>
</dbReference>
<reference evidence="3 4" key="1">
    <citation type="journal article" date="2015" name="Int. J. Syst. Evol. Microbiol.">
        <title>Aestuariivita atlantica sp. nov., isolated from deep sea sediment of the Atlantic Ocean.</title>
        <authorList>
            <person name="Li G."/>
            <person name="Lai Q."/>
            <person name="Du Y."/>
            <person name="Liu X."/>
            <person name="Sun F."/>
            <person name="Shao Z."/>
        </authorList>
    </citation>
    <scope>NUCLEOTIDE SEQUENCE [LARGE SCALE GENOMIC DNA]</scope>
    <source>
        <strain evidence="3 4">22II-S11-z3</strain>
    </source>
</reference>
<evidence type="ECO:0000313" key="3">
    <source>
        <dbReference type="EMBL" id="KNG95026.1"/>
    </source>
</evidence>
<dbReference type="InterPro" id="IPR002397">
    <property type="entry name" value="Cyt_P450_B"/>
</dbReference>
<comment type="caution">
    <text evidence="3">The sequence shown here is derived from an EMBL/GenBank/DDBJ whole genome shotgun (WGS) entry which is preliminary data.</text>
</comment>
<dbReference type="GO" id="GO:0005506">
    <property type="term" value="F:iron ion binding"/>
    <property type="evidence" value="ECO:0007669"/>
    <property type="project" value="InterPro"/>
</dbReference>
<evidence type="ECO:0000256" key="1">
    <source>
        <dbReference type="ARBA" id="ARBA00010617"/>
    </source>
</evidence>
<dbReference type="AlphaFoldDB" id="A0A0L1JTE0"/>
<dbReference type="SUPFAM" id="SSF48264">
    <property type="entry name" value="Cytochrome P450"/>
    <property type="match status" value="1"/>
</dbReference>
<sequence length="397" mass="43905">METEKSVIPVWDEDFYGDDFLRDPIPRYARMREMGPVVWVAPQKMWAVTHHAPICEAARDAGTFISGKGLSLSDEVNAMLIGSTLHSDGARHHRTRSITSRPIMPRNLAPLQDAITETAEALAEDLVAKGRFDAVHDFAEVLPLTIVTDLIGLTGADKADLLRWASATFNLFDGFNARSREALPEMKQLQAFLKEHLRPEALKAGGLASRVFELAPEQGFTPAEAAQLLRDYINPSLDTTISASGFAALYFAEHPDQWQALRDNPGLIPNAVEEIVRLVTPIRGFSRYVAQDTELAGARMAESDRVFLVYASGNRDAAVFADPDRFDVTRPVRKHLGFGHGVHACMGMHLARAEMVALLTAMVRRVARWHLDGTPEIAMNNTIRAFARCPVRVEALS</sequence>
<proteinExistence type="inferred from homology"/>
<evidence type="ECO:0008006" key="5">
    <source>
        <dbReference type="Google" id="ProtNLM"/>
    </source>
</evidence>
<dbReference type="Gene3D" id="1.10.630.10">
    <property type="entry name" value="Cytochrome P450"/>
    <property type="match status" value="1"/>
</dbReference>
<keyword evidence="4" id="KW-1185">Reference proteome</keyword>
<dbReference type="Pfam" id="PF00067">
    <property type="entry name" value="p450"/>
    <property type="match status" value="1"/>
</dbReference>
<dbReference type="PANTHER" id="PTHR46696:SF1">
    <property type="entry name" value="CYTOCHROME P450 YJIB-RELATED"/>
    <property type="match status" value="1"/>
</dbReference>
<dbReference type="STRING" id="1317121.ATO11_03700"/>
<dbReference type="EMBL" id="AQQZ01000002">
    <property type="protein sequence ID" value="KNG95026.1"/>
    <property type="molecule type" value="Genomic_DNA"/>
</dbReference>
<gene>
    <name evidence="3" type="ORF">ATO11_03700</name>
</gene>
<accession>A0A0L1JTE0</accession>
<keyword evidence="2" id="KW-0408">Iron</keyword>
<dbReference type="PANTHER" id="PTHR46696">
    <property type="entry name" value="P450, PUTATIVE (EUROFUNG)-RELATED"/>
    <property type="match status" value="1"/>
</dbReference>
<name>A0A0L1JTE0_9RHOB</name>
<dbReference type="PRINTS" id="PR00359">
    <property type="entry name" value="BP450"/>
</dbReference>
<dbReference type="PATRIC" id="fig|1317121.7.peg.1116"/>
<dbReference type="InterPro" id="IPR036396">
    <property type="entry name" value="Cyt_P450_sf"/>
</dbReference>
<dbReference type="GO" id="GO:0016705">
    <property type="term" value="F:oxidoreductase activity, acting on paired donors, with incorporation or reduction of molecular oxygen"/>
    <property type="evidence" value="ECO:0007669"/>
    <property type="project" value="InterPro"/>
</dbReference>
<dbReference type="PROSITE" id="PS00086">
    <property type="entry name" value="CYTOCHROME_P450"/>
    <property type="match status" value="1"/>
</dbReference>
<dbReference type="Proteomes" id="UP000036938">
    <property type="component" value="Unassembled WGS sequence"/>
</dbReference>
<dbReference type="InterPro" id="IPR017972">
    <property type="entry name" value="Cyt_P450_CS"/>
</dbReference>